<dbReference type="KEGG" id="plal:FXN65_20285"/>
<dbReference type="Gene3D" id="3.40.190.10">
    <property type="entry name" value="Periplasmic binding protein-like II"/>
    <property type="match status" value="2"/>
</dbReference>
<dbReference type="SUPFAM" id="SSF53850">
    <property type="entry name" value="Periplasmic binding protein-like II"/>
    <property type="match status" value="1"/>
</dbReference>
<dbReference type="RefSeq" id="WP_151135771.1">
    <property type="nucleotide sequence ID" value="NZ_CP043311.1"/>
</dbReference>
<organism evidence="4 5">
    <name type="scientific">Metapseudomonas lalkuanensis</name>
    <dbReference type="NCBI Taxonomy" id="2604832"/>
    <lineage>
        <taxon>Bacteria</taxon>
        <taxon>Pseudomonadati</taxon>
        <taxon>Pseudomonadota</taxon>
        <taxon>Gammaproteobacteria</taxon>
        <taxon>Pseudomonadales</taxon>
        <taxon>Pseudomonadaceae</taxon>
        <taxon>Metapseudomonas</taxon>
    </lineage>
</organism>
<keyword evidence="2" id="KW-0732">Signal</keyword>
<evidence type="ECO:0000256" key="1">
    <source>
        <dbReference type="ARBA" id="ARBA00010333"/>
    </source>
</evidence>
<keyword evidence="5" id="KW-1185">Reference proteome</keyword>
<dbReference type="EMBL" id="CP043311">
    <property type="protein sequence ID" value="QEY64280.1"/>
    <property type="molecule type" value="Genomic_DNA"/>
</dbReference>
<sequence length="273" mass="30980">MFNYLYHRLPKVWWIGALLSAAPFSTPGETLVTLLVDENYPPYAYRAADGTATGIYPDILRAAESQLRGYRLSLQPTRWRRALAEVEAGRALAVVPPFFRPQERPFIGRYSTPLLEEQVAVFCRHSVFAERPRQLWPEDFQGLRFGVNLGSLSAGTAFWQAESNKLIKVEEAPGTRSNLLKMLRGRIDCFAFDRISTLSGLAELKRSGDYDEARDGRIVEGPILNKDTAHVGYTNRDQGRFPFKEDFATQLDTALDAMRRAGEVDRIIQRYTD</sequence>
<dbReference type="InterPro" id="IPR001638">
    <property type="entry name" value="Solute-binding_3/MltF_N"/>
</dbReference>
<dbReference type="PANTHER" id="PTHR35936">
    <property type="entry name" value="MEMBRANE-BOUND LYTIC MUREIN TRANSGLYCOSYLASE F"/>
    <property type="match status" value="1"/>
</dbReference>
<dbReference type="PANTHER" id="PTHR35936:SF25">
    <property type="entry name" value="ABC TRANSPORTER SUBSTRATE-BINDING PROTEIN"/>
    <property type="match status" value="1"/>
</dbReference>
<gene>
    <name evidence="4" type="ORF">FXN65_20285</name>
</gene>
<dbReference type="Proteomes" id="UP000327179">
    <property type="component" value="Chromosome"/>
</dbReference>
<dbReference type="AlphaFoldDB" id="A0A5J6QP57"/>
<proteinExistence type="inferred from homology"/>
<protein>
    <submittedName>
        <fullName evidence="4">Amino acid ABC transporter substrate-binding protein</fullName>
    </submittedName>
</protein>
<dbReference type="Pfam" id="PF00497">
    <property type="entry name" value="SBP_bac_3"/>
    <property type="match status" value="1"/>
</dbReference>
<evidence type="ECO:0000256" key="2">
    <source>
        <dbReference type="ARBA" id="ARBA00022729"/>
    </source>
</evidence>
<evidence type="ECO:0000313" key="4">
    <source>
        <dbReference type="EMBL" id="QEY64280.1"/>
    </source>
</evidence>
<accession>A0A5J6QP57</accession>
<reference evidence="4 5" key="1">
    <citation type="submission" date="2019-08" db="EMBL/GenBank/DDBJ databases">
        <title>Whole-genome Sequencing of e-waste polymer degrading bacterium Pseudomonas sp. strain PE08.</title>
        <authorList>
            <person name="Kirdat K."/>
            <person name="Debbarma P."/>
            <person name="Narawade N."/>
            <person name="Suyal D."/>
            <person name="Thorat V."/>
            <person name="Shouche Y."/>
            <person name="Goel R."/>
            <person name="Yadav A."/>
        </authorList>
    </citation>
    <scope>NUCLEOTIDE SEQUENCE [LARGE SCALE GENOMIC DNA]</scope>
    <source>
        <strain evidence="4 5">PE08</strain>
    </source>
</reference>
<evidence type="ECO:0000259" key="3">
    <source>
        <dbReference type="Pfam" id="PF00497"/>
    </source>
</evidence>
<evidence type="ECO:0000313" key="5">
    <source>
        <dbReference type="Proteomes" id="UP000327179"/>
    </source>
</evidence>
<feature type="domain" description="Solute-binding protein family 3/N-terminal" evidence="3">
    <location>
        <begin position="33"/>
        <end position="272"/>
    </location>
</feature>
<name>A0A5J6QP57_9GAMM</name>
<comment type="similarity">
    <text evidence="1">Belongs to the bacterial solute-binding protein 3 family.</text>
</comment>